<feature type="domain" description="NodB homology" evidence="2">
    <location>
        <begin position="38"/>
        <end position="225"/>
    </location>
</feature>
<dbReference type="GO" id="GO:0005975">
    <property type="term" value="P:carbohydrate metabolic process"/>
    <property type="evidence" value="ECO:0007669"/>
    <property type="project" value="InterPro"/>
</dbReference>
<dbReference type="Proteomes" id="UP000824025">
    <property type="component" value="Unassembled WGS sequence"/>
</dbReference>
<protein>
    <submittedName>
        <fullName evidence="3">Polysaccharide deacetylase</fullName>
    </submittedName>
</protein>
<evidence type="ECO:0000313" key="3">
    <source>
        <dbReference type="EMBL" id="HIZ10357.1"/>
    </source>
</evidence>
<dbReference type="InterPro" id="IPR050248">
    <property type="entry name" value="Polysacc_deacetylase_ArnD"/>
</dbReference>
<dbReference type="GO" id="GO:0016810">
    <property type="term" value="F:hydrolase activity, acting on carbon-nitrogen (but not peptide) bonds"/>
    <property type="evidence" value="ECO:0007669"/>
    <property type="project" value="InterPro"/>
</dbReference>
<reference evidence="3" key="1">
    <citation type="journal article" date="2021" name="PeerJ">
        <title>Extensive microbial diversity within the chicken gut microbiome revealed by metagenomics and culture.</title>
        <authorList>
            <person name="Gilroy R."/>
            <person name="Ravi A."/>
            <person name="Getino M."/>
            <person name="Pursley I."/>
            <person name="Horton D.L."/>
            <person name="Alikhan N.F."/>
            <person name="Baker D."/>
            <person name="Gharbi K."/>
            <person name="Hall N."/>
            <person name="Watson M."/>
            <person name="Adriaenssens E.M."/>
            <person name="Foster-Nyarko E."/>
            <person name="Jarju S."/>
            <person name="Secka A."/>
            <person name="Antonio M."/>
            <person name="Oren A."/>
            <person name="Chaudhuri R.R."/>
            <person name="La Ragione R."/>
            <person name="Hildebrand F."/>
            <person name="Pallen M.J."/>
        </authorList>
    </citation>
    <scope>NUCLEOTIDE SEQUENCE</scope>
    <source>
        <strain evidence="3">CHK192-19661</strain>
    </source>
</reference>
<reference evidence="3" key="2">
    <citation type="submission" date="2021-04" db="EMBL/GenBank/DDBJ databases">
        <authorList>
            <person name="Gilroy R."/>
        </authorList>
    </citation>
    <scope>NUCLEOTIDE SEQUENCE</scope>
    <source>
        <strain evidence="3">CHK192-19661</strain>
    </source>
</reference>
<dbReference type="PANTHER" id="PTHR10587">
    <property type="entry name" value="GLYCOSYL TRANSFERASE-RELATED"/>
    <property type="match status" value="1"/>
</dbReference>
<evidence type="ECO:0000313" key="4">
    <source>
        <dbReference type="Proteomes" id="UP000824025"/>
    </source>
</evidence>
<dbReference type="EMBL" id="DXCF01000038">
    <property type="protein sequence ID" value="HIZ10357.1"/>
    <property type="molecule type" value="Genomic_DNA"/>
</dbReference>
<dbReference type="SUPFAM" id="SSF88713">
    <property type="entry name" value="Glycoside hydrolase/deacetylase"/>
    <property type="match status" value="1"/>
</dbReference>
<dbReference type="Pfam" id="PF01522">
    <property type="entry name" value="Polysacc_deac_1"/>
    <property type="match status" value="1"/>
</dbReference>
<dbReference type="PANTHER" id="PTHR10587:SF125">
    <property type="entry name" value="POLYSACCHARIDE DEACETYLASE YHEN-RELATED"/>
    <property type="match status" value="1"/>
</dbReference>
<sequence>MKTSLFAVLLALFIPFSPACVRAPAPRVLPEKEGTPQKTVCFTFDDGPTDSTTPYVLDELAKEGIKATFFVIGRQIAGREGTLRRTFDEGHTVGIHTYTHEYAKIYASEKSLLCDIGKCLDAIRAVEPAFDGKLYRYPGGSFGVRENLRKAVREAGWEAHDWNASAEDAVSPGADARTLFKNAVDSAKGKDDVVLLLHDGVGYKETVKALPLLIDYFRSKGYSFRTL</sequence>
<feature type="chain" id="PRO_5039505743" evidence="1">
    <location>
        <begin position="20"/>
        <end position="227"/>
    </location>
</feature>
<dbReference type="Gene3D" id="3.20.20.370">
    <property type="entry name" value="Glycoside hydrolase/deacetylase"/>
    <property type="match status" value="1"/>
</dbReference>
<keyword evidence="1" id="KW-0732">Signal</keyword>
<comment type="caution">
    <text evidence="3">The sequence shown here is derived from an EMBL/GenBank/DDBJ whole genome shotgun (WGS) entry which is preliminary data.</text>
</comment>
<organism evidence="3 4">
    <name type="scientific">Candidatus Borkfalkia avicola</name>
    <dbReference type="NCBI Taxonomy" id="2838503"/>
    <lineage>
        <taxon>Bacteria</taxon>
        <taxon>Bacillati</taxon>
        <taxon>Bacillota</taxon>
        <taxon>Clostridia</taxon>
        <taxon>Christensenellales</taxon>
        <taxon>Christensenellaceae</taxon>
        <taxon>Candidatus Borkfalkia</taxon>
    </lineage>
</organism>
<dbReference type="PROSITE" id="PS51677">
    <property type="entry name" value="NODB"/>
    <property type="match status" value="1"/>
</dbReference>
<feature type="signal peptide" evidence="1">
    <location>
        <begin position="1"/>
        <end position="19"/>
    </location>
</feature>
<dbReference type="InterPro" id="IPR002509">
    <property type="entry name" value="NODB_dom"/>
</dbReference>
<evidence type="ECO:0000256" key="1">
    <source>
        <dbReference type="SAM" id="SignalP"/>
    </source>
</evidence>
<dbReference type="CDD" id="cd10944">
    <property type="entry name" value="CE4_SmPgdA_like"/>
    <property type="match status" value="1"/>
</dbReference>
<dbReference type="AlphaFoldDB" id="A0A9D2D824"/>
<evidence type="ECO:0000259" key="2">
    <source>
        <dbReference type="PROSITE" id="PS51677"/>
    </source>
</evidence>
<accession>A0A9D2D824</accession>
<gene>
    <name evidence="3" type="ORF">H9726_07705</name>
</gene>
<proteinExistence type="predicted"/>
<dbReference type="InterPro" id="IPR011330">
    <property type="entry name" value="Glyco_hydro/deAcase_b/a-brl"/>
</dbReference>
<name>A0A9D2D824_9FIRM</name>